<sequence length="87" mass="9740">MRLFLRKLTSLSTCALTQESVPSLVSTALHRFSEKTTSWYTSAPTQENVPSPALTATHLFHRNAISRITCPVVMQRRCHKCKGPAKI</sequence>
<dbReference type="EMBL" id="GFPF01009026">
    <property type="protein sequence ID" value="MAA20172.1"/>
    <property type="molecule type" value="Transcribed_RNA"/>
</dbReference>
<proteinExistence type="predicted"/>
<dbReference type="AlphaFoldDB" id="A0A224Z247"/>
<protein>
    <submittedName>
        <fullName evidence="1">Uncharacterized protein</fullName>
    </submittedName>
</protein>
<name>A0A224Z247_9ACAR</name>
<accession>A0A224Z247</accession>
<reference evidence="1" key="1">
    <citation type="journal article" date="2017" name="Parasit. Vectors">
        <title>Sialotranscriptomics of Rhipicephalus zambeziensis reveals intricate expression profiles of secretory proteins and suggests tight temporal transcriptional regulation during blood-feeding.</title>
        <authorList>
            <person name="de Castro M.H."/>
            <person name="de Klerk D."/>
            <person name="Pienaar R."/>
            <person name="Rees D.J.G."/>
            <person name="Mans B.J."/>
        </authorList>
    </citation>
    <scope>NUCLEOTIDE SEQUENCE</scope>
    <source>
        <tissue evidence="1">Salivary glands</tissue>
    </source>
</reference>
<organism evidence="1">
    <name type="scientific">Rhipicephalus zambeziensis</name>
    <dbReference type="NCBI Taxonomy" id="60191"/>
    <lineage>
        <taxon>Eukaryota</taxon>
        <taxon>Metazoa</taxon>
        <taxon>Ecdysozoa</taxon>
        <taxon>Arthropoda</taxon>
        <taxon>Chelicerata</taxon>
        <taxon>Arachnida</taxon>
        <taxon>Acari</taxon>
        <taxon>Parasitiformes</taxon>
        <taxon>Ixodida</taxon>
        <taxon>Ixodoidea</taxon>
        <taxon>Ixodidae</taxon>
        <taxon>Rhipicephalinae</taxon>
        <taxon>Rhipicephalus</taxon>
        <taxon>Rhipicephalus</taxon>
    </lineage>
</organism>
<evidence type="ECO:0000313" key="1">
    <source>
        <dbReference type="EMBL" id="MAA20172.1"/>
    </source>
</evidence>